<dbReference type="Pfam" id="PF19545">
    <property type="entry name" value="DUF6069"/>
    <property type="match status" value="1"/>
</dbReference>
<keyword evidence="3" id="KW-1185">Reference proteome</keyword>
<dbReference type="RefSeq" id="WP_150450234.1">
    <property type="nucleotide sequence ID" value="NZ_VYSA01000005.1"/>
</dbReference>
<evidence type="ECO:0000256" key="1">
    <source>
        <dbReference type="SAM" id="Phobius"/>
    </source>
</evidence>
<protein>
    <submittedName>
        <fullName evidence="2">Uncharacterized protein</fullName>
    </submittedName>
</protein>
<dbReference type="InterPro" id="IPR045713">
    <property type="entry name" value="DUF6069"/>
</dbReference>
<reference evidence="3" key="1">
    <citation type="submission" date="2019-09" db="EMBL/GenBank/DDBJ databases">
        <title>Mumia zhuanghuii sp. nov. isolated from the intestinal contents of plateau pika (Ochotona curzoniae) in the Qinghai-Tibet plateau of China.</title>
        <authorList>
            <person name="Tian Z."/>
        </authorList>
    </citation>
    <scope>NUCLEOTIDE SEQUENCE [LARGE SCALE GENOMIC DNA]</scope>
    <source>
        <strain evidence="3">JCM 30598</strain>
    </source>
</reference>
<dbReference type="AlphaFoldDB" id="A0A5J5IWG5"/>
<feature type="transmembrane region" description="Helical" evidence="1">
    <location>
        <begin position="74"/>
        <end position="95"/>
    </location>
</feature>
<dbReference type="EMBL" id="VYSA01000005">
    <property type="protein sequence ID" value="KAA9105502.1"/>
    <property type="molecule type" value="Genomic_DNA"/>
</dbReference>
<sequence length="163" mass="17519">MNESIATTGWMPRLWRAFGLDFPMGRRQPAVGRTIVATVVALVGSIAACAVLAWLGPIVFPRTAGYEHYGFADYAKLTTIGVLIACAAWPLVTMVTTRAARLYFWLAVIVTVGSFVPDLWLLVRGDDAEAVLVLAVMHVALAVVTYPAMVLIAPQRSGSTRAA</sequence>
<proteinExistence type="predicted"/>
<gene>
    <name evidence="2" type="ORF">F6B43_17140</name>
</gene>
<accession>A0A5J5IWG5</accession>
<evidence type="ECO:0000313" key="3">
    <source>
        <dbReference type="Proteomes" id="UP000325827"/>
    </source>
</evidence>
<name>A0A5J5IWG5_9MICO</name>
<organism evidence="2 3">
    <name type="scientific">Microbacterium rhizomatis</name>
    <dbReference type="NCBI Taxonomy" id="1631477"/>
    <lineage>
        <taxon>Bacteria</taxon>
        <taxon>Bacillati</taxon>
        <taxon>Actinomycetota</taxon>
        <taxon>Actinomycetes</taxon>
        <taxon>Micrococcales</taxon>
        <taxon>Microbacteriaceae</taxon>
        <taxon>Microbacterium</taxon>
    </lineage>
</organism>
<feature type="transmembrane region" description="Helical" evidence="1">
    <location>
        <begin position="129"/>
        <end position="153"/>
    </location>
</feature>
<dbReference type="Proteomes" id="UP000325827">
    <property type="component" value="Unassembled WGS sequence"/>
</dbReference>
<feature type="transmembrane region" description="Helical" evidence="1">
    <location>
        <begin position="102"/>
        <end position="123"/>
    </location>
</feature>
<feature type="transmembrane region" description="Helical" evidence="1">
    <location>
        <begin position="34"/>
        <end position="54"/>
    </location>
</feature>
<keyword evidence="1" id="KW-0812">Transmembrane</keyword>
<dbReference type="OrthoDB" id="4964511at2"/>
<keyword evidence="1" id="KW-0472">Membrane</keyword>
<keyword evidence="1" id="KW-1133">Transmembrane helix</keyword>
<comment type="caution">
    <text evidence="2">The sequence shown here is derived from an EMBL/GenBank/DDBJ whole genome shotgun (WGS) entry which is preliminary data.</text>
</comment>
<evidence type="ECO:0000313" key="2">
    <source>
        <dbReference type="EMBL" id="KAA9105502.1"/>
    </source>
</evidence>